<dbReference type="Pfam" id="PF01757">
    <property type="entry name" value="Acyl_transf_3"/>
    <property type="match status" value="1"/>
</dbReference>
<dbReference type="GO" id="GO:0016020">
    <property type="term" value="C:membrane"/>
    <property type="evidence" value="ECO:0007669"/>
    <property type="project" value="TreeGrafter"/>
</dbReference>
<dbReference type="HOGENOM" id="CLU_005679_10_1_11"/>
<feature type="transmembrane region" description="Helical" evidence="1">
    <location>
        <begin position="236"/>
        <end position="252"/>
    </location>
</feature>
<evidence type="ECO:0000313" key="7">
    <source>
        <dbReference type="Proteomes" id="UP000011016"/>
    </source>
</evidence>
<feature type="transmembrane region" description="Helical" evidence="1">
    <location>
        <begin position="258"/>
        <end position="276"/>
    </location>
</feature>
<evidence type="ECO:0000259" key="3">
    <source>
        <dbReference type="Pfam" id="PF19040"/>
    </source>
</evidence>
<reference evidence="5 6" key="2">
    <citation type="submission" date="2012-08" db="EMBL/GenBank/DDBJ databases">
        <title>The Genome Sequence of Turicella otitidis ATCC 51513.</title>
        <authorList>
            <consortium name="The Broad Institute Genome Sequencing Platform"/>
            <person name="Earl A."/>
            <person name="Ward D."/>
            <person name="Feldgarden M."/>
            <person name="Gevers D."/>
            <person name="Huys G."/>
            <person name="Walker B."/>
            <person name="Young S.K."/>
            <person name="Zeng Q."/>
            <person name="Gargeya S."/>
            <person name="Fitzgerald M."/>
            <person name="Haas B."/>
            <person name="Abouelleil A."/>
            <person name="Alvarado L."/>
            <person name="Arachchi H.M."/>
            <person name="Berlin A.M."/>
            <person name="Chapman S.B."/>
            <person name="Goldberg J."/>
            <person name="Griggs A."/>
            <person name="Gujja S."/>
            <person name="Hansen M."/>
            <person name="Howarth C."/>
            <person name="Imamovic A."/>
            <person name="Larimer J."/>
            <person name="McCowen C."/>
            <person name="Montmayeur A."/>
            <person name="Murphy C."/>
            <person name="Neiman D."/>
            <person name="Pearson M."/>
            <person name="Priest M."/>
            <person name="Roberts A."/>
            <person name="Saif S."/>
            <person name="Shea T."/>
            <person name="Sisk P."/>
            <person name="Sykes S."/>
            <person name="Wortman J."/>
            <person name="Nusbaum C."/>
            <person name="Birren B."/>
        </authorList>
    </citation>
    <scope>NUCLEOTIDE SEQUENCE [LARGE SCALE GENOMIC DNA]</scope>
    <source>
        <strain evidence="5 6">ATCC 51513</strain>
    </source>
</reference>
<keyword evidence="1" id="KW-0812">Transmembrane</keyword>
<keyword evidence="6" id="KW-1185">Reference proteome</keyword>
<organism evidence="4 7">
    <name type="scientific">Corynebacterium otitidis ATCC 51513</name>
    <dbReference type="NCBI Taxonomy" id="883169"/>
    <lineage>
        <taxon>Bacteria</taxon>
        <taxon>Bacillati</taxon>
        <taxon>Actinomycetota</taxon>
        <taxon>Actinomycetes</taxon>
        <taxon>Mycobacteriales</taxon>
        <taxon>Corynebacteriaceae</taxon>
        <taxon>Corynebacterium</taxon>
    </lineage>
</organism>
<feature type="domain" description="Acyltransferase 3" evidence="2">
    <location>
        <begin position="12"/>
        <end position="343"/>
    </location>
</feature>
<reference evidence="4 7" key="1">
    <citation type="journal article" date="2012" name="J. Bacteriol.">
        <title>Draft Genome Sequence of Turicella otitidis ATCC 51513, Isolated from Middle Ear Fluid from a Child with Otitis Media.</title>
        <authorList>
            <person name="Brinkrolf K."/>
            <person name="Schneider J."/>
            <person name="Knecht M."/>
            <person name="Ruckert C."/>
            <person name="Tauch A."/>
        </authorList>
    </citation>
    <scope>NUCLEOTIDE SEQUENCE [LARGE SCALE GENOMIC DNA]</scope>
    <source>
        <strain evidence="4 7">ATCC 51513</strain>
    </source>
</reference>
<dbReference type="EC" id="2.3.1.-" evidence="4"/>
<dbReference type="Proteomes" id="UP000011016">
    <property type="component" value="Unassembled WGS sequence"/>
</dbReference>
<feature type="transmembrane region" description="Helical" evidence="1">
    <location>
        <begin position="147"/>
        <end position="164"/>
    </location>
</feature>
<gene>
    <name evidence="4" type="ORF">BN46_0400</name>
    <name evidence="5" type="ORF">HMPREF9719_00083</name>
</gene>
<dbReference type="InterPro" id="IPR002656">
    <property type="entry name" value="Acyl_transf_3_dom"/>
</dbReference>
<feature type="transmembrane region" description="Helical" evidence="1">
    <location>
        <begin position="20"/>
        <end position="51"/>
    </location>
</feature>
<evidence type="ECO:0000256" key="1">
    <source>
        <dbReference type="SAM" id="Phobius"/>
    </source>
</evidence>
<feature type="transmembrane region" description="Helical" evidence="1">
    <location>
        <begin position="297"/>
        <end position="315"/>
    </location>
</feature>
<dbReference type="InterPro" id="IPR043968">
    <property type="entry name" value="SGNH"/>
</dbReference>
<dbReference type="GO" id="GO:0009103">
    <property type="term" value="P:lipopolysaccharide biosynthetic process"/>
    <property type="evidence" value="ECO:0007669"/>
    <property type="project" value="TreeGrafter"/>
</dbReference>
<name>I7IWQ0_9CORY</name>
<accession>I7IWQ0</accession>
<keyword evidence="1" id="KW-1133">Transmembrane helix</keyword>
<feature type="transmembrane region" description="Helical" evidence="1">
    <location>
        <begin position="379"/>
        <end position="401"/>
    </location>
</feature>
<feature type="domain" description="SGNH" evidence="3">
    <location>
        <begin position="477"/>
        <end position="697"/>
    </location>
</feature>
<evidence type="ECO:0000259" key="2">
    <source>
        <dbReference type="Pfam" id="PF01757"/>
    </source>
</evidence>
<proteinExistence type="predicted"/>
<feature type="transmembrane region" description="Helical" evidence="1">
    <location>
        <begin position="204"/>
        <end position="224"/>
    </location>
</feature>
<dbReference type="OrthoDB" id="3404679at2"/>
<feature type="transmembrane region" description="Helical" evidence="1">
    <location>
        <begin position="176"/>
        <end position="198"/>
    </location>
</feature>
<evidence type="ECO:0000313" key="5">
    <source>
        <dbReference type="EMBL" id="EJZ82972.1"/>
    </source>
</evidence>
<feature type="transmembrane region" description="Helical" evidence="1">
    <location>
        <begin position="327"/>
        <end position="347"/>
    </location>
</feature>
<sequence length="712" mass="76122">MVEQPSKPGYLPALDGLRGVAIALVVVFHVFVGRVSSGVDVFLFLGGVLFVNTQLSNATREGGLTAGQSALRLVRRLFPALLLVVATATVVLILTEPPVGWRTPLEQAAAGVLHVENWYLYEKTSGYATATAAAPPFQHLWSMSVQLQVYLVIIAVVYAVCWAARKLGFRARRALAVVLALATAASFAAATGLLIAGYGDLNYYATYTRFWEIGLGGLFGLWALKRRPALNTGAQVAADVGLATICLVGLVIDGQAQFPGPAALIPLGAAALIVLASMGKARGGIVGLLESGPARTLGAWSYSLYLWHWPILIVGARTLPIGDHEELFGVGVIAVSLLAAWATHRFVEVPLRQRGKPERGRVWRPAYWAKAVRSASSRALAPAAAVCVVVALVLVSGPRILALGIRVSEDKAIAKAEEIGGVEVAYPGAAATLDGAPVPPGMPILPNPAARLNKTTQANVDDCATGGHEWKIARTKNNGEPCRYGDVDSPHTLYLVGGSHSEIWLDVLADIGRDRGFAVEPYIKWGCPIFYVDKENREGNNCYRWSEEVEAHVNENPPDVGLFLVVTRPEGPGGNGLDYVPDTYLEAVARLGASGAKIFGLRDNPWVVTDSGGELYVPHCVSDHGPVERCGMPVDETMSPTNPAEEAFPGDQVTHIDLTDAFVVDGRVEPVIGNLLVFRDGHHITPEFTRTLRPELERQMFGSSSVARAAAR</sequence>
<dbReference type="STRING" id="29321.AAV33_06670"/>
<dbReference type="PANTHER" id="PTHR23028">
    <property type="entry name" value="ACETYLTRANSFERASE"/>
    <property type="match status" value="1"/>
</dbReference>
<dbReference type="Proteomes" id="UP000006078">
    <property type="component" value="Unassembled WGS sequence"/>
</dbReference>
<evidence type="ECO:0000313" key="6">
    <source>
        <dbReference type="Proteomes" id="UP000006078"/>
    </source>
</evidence>
<dbReference type="InterPro" id="IPR050879">
    <property type="entry name" value="Acyltransferase_3"/>
</dbReference>
<keyword evidence="4" id="KW-0808">Transferase</keyword>
<dbReference type="eggNOG" id="COG1835">
    <property type="taxonomic scope" value="Bacteria"/>
</dbReference>
<dbReference type="PANTHER" id="PTHR23028:SF53">
    <property type="entry name" value="ACYL_TRANSF_3 DOMAIN-CONTAINING PROTEIN"/>
    <property type="match status" value="1"/>
</dbReference>
<dbReference type="AlphaFoldDB" id="I7IWQ0"/>
<protein>
    <submittedName>
        <fullName evidence="4">O-acetyltransferase oatA</fullName>
        <ecNumber evidence="4">2.3.1.-</ecNumber>
    </submittedName>
</protein>
<evidence type="ECO:0000313" key="4">
    <source>
        <dbReference type="EMBL" id="CCI83148.1"/>
    </source>
</evidence>
<dbReference type="RefSeq" id="WP_004599973.1">
    <property type="nucleotide sequence ID" value="NZ_HF541865.1"/>
</dbReference>
<keyword evidence="4" id="KW-0012">Acyltransferase</keyword>
<feature type="transmembrane region" description="Helical" evidence="1">
    <location>
        <begin position="77"/>
        <end position="95"/>
    </location>
</feature>
<comment type="caution">
    <text evidence="4">The sequence shown here is derived from an EMBL/GenBank/DDBJ whole genome shotgun (WGS) entry which is preliminary data.</text>
</comment>
<dbReference type="EMBL" id="CAJZ01000054">
    <property type="protein sequence ID" value="CCI83148.1"/>
    <property type="molecule type" value="Genomic_DNA"/>
</dbReference>
<dbReference type="GO" id="GO:0016747">
    <property type="term" value="F:acyltransferase activity, transferring groups other than amino-acyl groups"/>
    <property type="evidence" value="ECO:0007669"/>
    <property type="project" value="InterPro"/>
</dbReference>
<dbReference type="PATRIC" id="fig|883169.3.peg.78"/>
<dbReference type="EMBL" id="AHAE01000005">
    <property type="protein sequence ID" value="EJZ82972.1"/>
    <property type="molecule type" value="Genomic_DNA"/>
</dbReference>
<keyword evidence="1" id="KW-0472">Membrane</keyword>
<dbReference type="Pfam" id="PF19040">
    <property type="entry name" value="SGNH"/>
    <property type="match status" value="1"/>
</dbReference>